<organism evidence="1 2">
    <name type="scientific">Agromyces marinus</name>
    <dbReference type="NCBI Taxonomy" id="1389020"/>
    <lineage>
        <taxon>Bacteria</taxon>
        <taxon>Bacillati</taxon>
        <taxon>Actinomycetota</taxon>
        <taxon>Actinomycetes</taxon>
        <taxon>Micrococcales</taxon>
        <taxon>Microbacteriaceae</taxon>
        <taxon>Agromyces</taxon>
    </lineage>
</organism>
<keyword evidence="2" id="KW-1185">Reference proteome</keyword>
<name>A0ABM8H324_9MICO</name>
<gene>
    <name evidence="1" type="ORF">GCM10025870_22610</name>
</gene>
<dbReference type="Proteomes" id="UP001321477">
    <property type="component" value="Chromosome"/>
</dbReference>
<accession>A0ABM8H324</accession>
<sequence>MLFLAKGKEPGTVCLAVYPNATDWVIGCGGGGAEFGVGGPSGGYIVRPDGAPAPELHREVATNVFARG</sequence>
<evidence type="ECO:0000313" key="2">
    <source>
        <dbReference type="Proteomes" id="UP001321477"/>
    </source>
</evidence>
<evidence type="ECO:0000313" key="1">
    <source>
        <dbReference type="EMBL" id="BDZ55188.1"/>
    </source>
</evidence>
<reference evidence="2" key="1">
    <citation type="journal article" date="2019" name="Int. J. Syst. Evol. Microbiol.">
        <title>The Global Catalogue of Microorganisms (GCM) 10K type strain sequencing project: providing services to taxonomists for standard genome sequencing and annotation.</title>
        <authorList>
            <consortium name="The Broad Institute Genomics Platform"/>
            <consortium name="The Broad Institute Genome Sequencing Center for Infectious Disease"/>
            <person name="Wu L."/>
            <person name="Ma J."/>
        </authorList>
    </citation>
    <scope>NUCLEOTIDE SEQUENCE [LARGE SCALE GENOMIC DNA]</scope>
    <source>
        <strain evidence="2">NBRC 109019</strain>
    </source>
</reference>
<protein>
    <submittedName>
        <fullName evidence="1">Uncharacterized protein</fullName>
    </submittedName>
</protein>
<dbReference type="EMBL" id="AP027734">
    <property type="protein sequence ID" value="BDZ55188.1"/>
    <property type="molecule type" value="Genomic_DNA"/>
</dbReference>
<proteinExistence type="predicted"/>